<evidence type="ECO:0000313" key="1">
    <source>
        <dbReference type="EMBL" id="SVC15891.1"/>
    </source>
</evidence>
<gene>
    <name evidence="1" type="ORF">METZ01_LOCUS268745</name>
</gene>
<protein>
    <submittedName>
        <fullName evidence="1">Uncharacterized protein</fullName>
    </submittedName>
</protein>
<dbReference type="EMBL" id="UINC01076587">
    <property type="protein sequence ID" value="SVC15891.1"/>
    <property type="molecule type" value="Genomic_DNA"/>
</dbReference>
<proteinExistence type="predicted"/>
<name>A0A382JZM1_9ZZZZ</name>
<reference evidence="1" key="1">
    <citation type="submission" date="2018-05" db="EMBL/GenBank/DDBJ databases">
        <authorList>
            <person name="Lanie J.A."/>
            <person name="Ng W.-L."/>
            <person name="Kazmierczak K.M."/>
            <person name="Andrzejewski T.M."/>
            <person name="Davidsen T.M."/>
            <person name="Wayne K.J."/>
            <person name="Tettelin H."/>
            <person name="Glass J.I."/>
            <person name="Rusch D."/>
            <person name="Podicherti R."/>
            <person name="Tsui H.-C.T."/>
            <person name="Winkler M.E."/>
        </authorList>
    </citation>
    <scope>NUCLEOTIDE SEQUENCE</scope>
</reference>
<accession>A0A382JZM1</accession>
<organism evidence="1">
    <name type="scientific">marine metagenome</name>
    <dbReference type="NCBI Taxonomy" id="408172"/>
    <lineage>
        <taxon>unclassified sequences</taxon>
        <taxon>metagenomes</taxon>
        <taxon>ecological metagenomes</taxon>
    </lineage>
</organism>
<sequence>MTWLPFSPIRAIKLLFALLLSSFYLMIDHTNYFVYLPKGAESILPIVQEEKRLETVKSVYLCGMRVLN</sequence>
<dbReference type="AlphaFoldDB" id="A0A382JZM1"/>